<dbReference type="NCBIfam" id="TIGR02242">
    <property type="entry name" value="tail_TIGR02242"/>
    <property type="match status" value="1"/>
</dbReference>
<dbReference type="RefSeq" id="WP_069643166.1">
    <property type="nucleotide sequence ID" value="NZ_MIJE01000022.1"/>
</dbReference>
<reference evidence="1 2" key="1">
    <citation type="submission" date="2016-09" db="EMBL/GenBank/DDBJ databases">
        <title>Draft genome sequence for the type strain of Desulfuribacillus alkaliarsenatis AHT28, an obligately anaerobic, sulfidogenic bacterium isolated from Russian soda lake sediments.</title>
        <authorList>
            <person name="Abin C.A."/>
            <person name="Hollibaugh J.T."/>
        </authorList>
    </citation>
    <scope>NUCLEOTIDE SEQUENCE [LARGE SCALE GENOMIC DNA]</scope>
    <source>
        <strain evidence="1 2">AHT28</strain>
    </source>
</reference>
<keyword evidence="2" id="KW-1185">Reference proteome</keyword>
<dbReference type="OrthoDB" id="370073at2"/>
<comment type="caution">
    <text evidence="1">The sequence shown here is derived from an EMBL/GenBank/DDBJ whole genome shotgun (WGS) entry which is preliminary data.</text>
</comment>
<protein>
    <recommendedName>
        <fullName evidence="3">Phage tail protein</fullName>
    </recommendedName>
</protein>
<name>A0A1E5G2B1_9FIRM</name>
<dbReference type="STRING" id="766136.BHF68_05860"/>
<gene>
    <name evidence="1" type="ORF">BHF68_05860</name>
</gene>
<accession>A0A1E5G2B1</accession>
<evidence type="ECO:0000313" key="1">
    <source>
        <dbReference type="EMBL" id="OEF97120.1"/>
    </source>
</evidence>
<dbReference type="AlphaFoldDB" id="A0A1E5G2B1"/>
<sequence>MLQRKSFVLKINRHFSKTTYNGSKTGVLKEAFQSYALDSMADDTVWHRCKLNANIPKDTNVYIAYYASNSKEFTESWQEIINNGTDFLLHKAKGRYLWLKIEYIGYGQEVPQIQDVQIDFPIEPLTWHLPEIYQQEPAATDLLNRYLGIFQSLMSDLDQDLEEYSRYLDIDKADNEFLPWLCRWLAISDHYLWPQEKLRMFMKNAYALYQVKGTKQAIEKVTEIYTDERPWIIEQYELTNENSREKDRLYSKLYGDNCYTFTVMVKEHAVPTQQHYLELKRIIESFTPAHGILQLVVLKSYLFLDSYTYLGVNSILTGSNSLILDGKSSIPFANMTDEWRSTE</sequence>
<dbReference type="EMBL" id="MIJE01000022">
    <property type="protein sequence ID" value="OEF97120.1"/>
    <property type="molecule type" value="Genomic_DNA"/>
</dbReference>
<dbReference type="Proteomes" id="UP000094296">
    <property type="component" value="Unassembled WGS sequence"/>
</dbReference>
<proteinExistence type="predicted"/>
<dbReference type="Pfam" id="PF09684">
    <property type="entry name" value="Tail_P2_I"/>
    <property type="match status" value="1"/>
</dbReference>
<evidence type="ECO:0008006" key="3">
    <source>
        <dbReference type="Google" id="ProtNLM"/>
    </source>
</evidence>
<dbReference type="InterPro" id="IPR011748">
    <property type="entry name" value="Unchr_phage_tail-like"/>
</dbReference>
<evidence type="ECO:0000313" key="2">
    <source>
        <dbReference type="Proteomes" id="UP000094296"/>
    </source>
</evidence>
<organism evidence="1 2">
    <name type="scientific">Desulfuribacillus alkaliarsenatis</name>
    <dbReference type="NCBI Taxonomy" id="766136"/>
    <lineage>
        <taxon>Bacteria</taxon>
        <taxon>Bacillati</taxon>
        <taxon>Bacillota</taxon>
        <taxon>Desulfuribacillia</taxon>
        <taxon>Desulfuribacillales</taxon>
        <taxon>Desulfuribacillaceae</taxon>
        <taxon>Desulfuribacillus</taxon>
    </lineage>
</organism>
<dbReference type="InterPro" id="IPR006521">
    <property type="entry name" value="Tail_protein_I"/>
</dbReference>